<gene>
    <name evidence="3" type="ORF">Prum_035940</name>
</gene>
<dbReference type="EMBL" id="BLPG01000001">
    <property type="protein sequence ID" value="GFJ89952.1"/>
    <property type="molecule type" value="Genomic_DNA"/>
</dbReference>
<dbReference type="Proteomes" id="UP000482960">
    <property type="component" value="Unassembled WGS sequence"/>
</dbReference>
<reference evidence="3 4" key="2">
    <citation type="submission" date="2020-03" db="EMBL/GenBank/DDBJ databases">
        <authorList>
            <person name="Ichikawa N."/>
            <person name="Kimura A."/>
            <person name="Kitahashi Y."/>
            <person name="Uohara A."/>
        </authorList>
    </citation>
    <scope>NUCLEOTIDE SEQUENCE [LARGE SCALE GENOMIC DNA]</scope>
    <source>
        <strain evidence="3 4">NBRC 108638</strain>
    </source>
</reference>
<evidence type="ECO:0000256" key="1">
    <source>
        <dbReference type="SAM" id="MobiDB-lite"/>
    </source>
</evidence>
<evidence type="ECO:0000313" key="3">
    <source>
        <dbReference type="EMBL" id="GFJ89952.1"/>
    </source>
</evidence>
<protein>
    <recommendedName>
        <fullName evidence="2">TniQ domain-containing protein</fullName>
    </recommendedName>
</protein>
<keyword evidence="4" id="KW-1185">Reference proteome</keyword>
<feature type="domain" description="TniQ" evidence="2">
    <location>
        <begin position="16"/>
        <end position="106"/>
    </location>
</feature>
<evidence type="ECO:0000313" key="4">
    <source>
        <dbReference type="Proteomes" id="UP000482960"/>
    </source>
</evidence>
<organism evidence="3 4">
    <name type="scientific">Phytohabitans rumicis</name>
    <dbReference type="NCBI Taxonomy" id="1076125"/>
    <lineage>
        <taxon>Bacteria</taxon>
        <taxon>Bacillati</taxon>
        <taxon>Actinomycetota</taxon>
        <taxon>Actinomycetes</taxon>
        <taxon>Micromonosporales</taxon>
        <taxon>Micromonosporaceae</taxon>
    </lineage>
</organism>
<feature type="region of interest" description="Disordered" evidence="1">
    <location>
        <begin position="1"/>
        <end position="22"/>
    </location>
</feature>
<accession>A0A6V8KXX5</accession>
<dbReference type="RefSeq" id="WP_173077419.1">
    <property type="nucleotide sequence ID" value="NZ_BAABJB010000009.1"/>
</dbReference>
<evidence type="ECO:0000259" key="2">
    <source>
        <dbReference type="Pfam" id="PF06527"/>
    </source>
</evidence>
<dbReference type="InterPro" id="IPR009492">
    <property type="entry name" value="TniQ"/>
</dbReference>
<comment type="caution">
    <text evidence="3">The sequence shown here is derived from an EMBL/GenBank/DDBJ whole genome shotgun (WGS) entry which is preliminary data.</text>
</comment>
<reference evidence="3 4" key="1">
    <citation type="submission" date="2020-03" db="EMBL/GenBank/DDBJ databases">
        <title>Whole genome shotgun sequence of Phytohabitans rumicis NBRC 108638.</title>
        <authorList>
            <person name="Komaki H."/>
            <person name="Tamura T."/>
        </authorList>
    </citation>
    <scope>NUCLEOTIDE SEQUENCE [LARGE SCALE GENOMIC DNA]</scope>
    <source>
        <strain evidence="3 4">NBRC 108638</strain>
    </source>
</reference>
<dbReference type="Pfam" id="PF06527">
    <property type="entry name" value="TniQ"/>
    <property type="match status" value="1"/>
</dbReference>
<proteinExistence type="predicted"/>
<feature type="compositionally biased region" description="Pro residues" evidence="1">
    <location>
        <begin position="7"/>
        <end position="21"/>
    </location>
</feature>
<name>A0A6V8KXX5_9ACTN</name>
<dbReference type="AlphaFoldDB" id="A0A6V8KXX5"/>
<sequence>MTSLLDPPSPLPAPLPIPVRPRPPETVNAYIRRLARANHLRPSQLRSYLCQPPQYTGSVRAPRLAAATGRTVEALLHTFPDLQAAPRPRQVRARRLTRDAAQEKLFEAIRAEARTTFSIRTLRKTFGVTSRTIIKALARVEQPRATSKSFPSLQPFRHHIDPLINNPSVTIWSIWMTLVDEHDAEVSYGTVRDYVTRQRRRAEWDQQR</sequence>